<evidence type="ECO:0000313" key="3">
    <source>
        <dbReference type="Proteomes" id="UP001174136"/>
    </source>
</evidence>
<gene>
    <name evidence="2" type="ORF">N1851_021873</name>
</gene>
<evidence type="ECO:0000256" key="1">
    <source>
        <dbReference type="SAM" id="MobiDB-lite"/>
    </source>
</evidence>
<feature type="region of interest" description="Disordered" evidence="1">
    <location>
        <begin position="132"/>
        <end position="175"/>
    </location>
</feature>
<dbReference type="AlphaFoldDB" id="A0AA47MIW7"/>
<protein>
    <submittedName>
        <fullName evidence="2">Uncharacterized protein</fullName>
    </submittedName>
</protein>
<comment type="caution">
    <text evidence="2">The sequence shown here is derived from an EMBL/GenBank/DDBJ whole genome shotgun (WGS) entry which is preliminary data.</text>
</comment>
<accession>A0AA47MIW7</accession>
<feature type="compositionally biased region" description="Basic and acidic residues" evidence="1">
    <location>
        <begin position="132"/>
        <end position="144"/>
    </location>
</feature>
<name>A0AA47MIW7_MERPO</name>
<dbReference type="Proteomes" id="UP001174136">
    <property type="component" value="Unassembled WGS sequence"/>
</dbReference>
<reference evidence="2" key="1">
    <citation type="journal article" date="2023" name="Front. Mar. Sci.">
        <title>A new Merluccius polli reference genome to investigate the effects of global change in West African waters.</title>
        <authorList>
            <person name="Mateo J.L."/>
            <person name="Blanco-Fernandez C."/>
            <person name="Garcia-Vazquez E."/>
            <person name="Machado-Schiaffino G."/>
        </authorList>
    </citation>
    <scope>NUCLEOTIDE SEQUENCE</scope>
    <source>
        <strain evidence="2">C29</strain>
        <tissue evidence="2">Fin</tissue>
    </source>
</reference>
<proteinExistence type="predicted"/>
<feature type="compositionally biased region" description="Basic residues" evidence="1">
    <location>
        <begin position="166"/>
        <end position="175"/>
    </location>
</feature>
<organism evidence="2 3">
    <name type="scientific">Merluccius polli</name>
    <name type="common">Benguela hake</name>
    <name type="synonym">Merluccius cadenati</name>
    <dbReference type="NCBI Taxonomy" id="89951"/>
    <lineage>
        <taxon>Eukaryota</taxon>
        <taxon>Metazoa</taxon>
        <taxon>Chordata</taxon>
        <taxon>Craniata</taxon>
        <taxon>Vertebrata</taxon>
        <taxon>Euteleostomi</taxon>
        <taxon>Actinopterygii</taxon>
        <taxon>Neopterygii</taxon>
        <taxon>Teleostei</taxon>
        <taxon>Neoteleostei</taxon>
        <taxon>Acanthomorphata</taxon>
        <taxon>Zeiogadaria</taxon>
        <taxon>Gadariae</taxon>
        <taxon>Gadiformes</taxon>
        <taxon>Gadoidei</taxon>
        <taxon>Merlucciidae</taxon>
        <taxon>Merluccius</taxon>
    </lineage>
</organism>
<keyword evidence="3" id="KW-1185">Reference proteome</keyword>
<dbReference type="EMBL" id="JAOPHQ010003983">
    <property type="protein sequence ID" value="KAK0141132.1"/>
    <property type="molecule type" value="Genomic_DNA"/>
</dbReference>
<evidence type="ECO:0000313" key="2">
    <source>
        <dbReference type="EMBL" id="KAK0141132.1"/>
    </source>
</evidence>
<sequence>MKKLERMGNLIYAYGVEQFGVVEGKQSTPSIPSKSRRQTEIDRLVKERRQLKKHWRKATEEEKESINLLQGEIQSRLATLRRAENLLRKCRRKEQTRSRFYKDPFKFVKSIFTKEKSGSLSVSKADLGEHLRKSCTDDRSHEELTLPPDMPPVNPPEHQLDISPPRWKRSRQVCA</sequence>